<gene>
    <name evidence="4" type="ORF">IPA_07505</name>
</gene>
<reference evidence="4" key="1">
    <citation type="submission" date="2013-11" db="EMBL/GenBank/DDBJ databases">
        <title>Comparative genomics of Ignicoccus.</title>
        <authorList>
            <person name="Podar M."/>
        </authorList>
    </citation>
    <scope>NUCLEOTIDE SEQUENCE</scope>
    <source>
        <strain evidence="4">DSM 13166</strain>
    </source>
</reference>
<dbReference type="InterPro" id="IPR008203">
    <property type="entry name" value="AF2212-like"/>
</dbReference>
<proteinExistence type="inferred from homology"/>
<accession>A0A977K9X3</accession>
<dbReference type="Proteomes" id="UP001063698">
    <property type="component" value="Chromosome"/>
</dbReference>
<organism evidence="4 5">
    <name type="scientific">Ignicoccus pacificus DSM 13166</name>
    <dbReference type="NCBI Taxonomy" id="940294"/>
    <lineage>
        <taxon>Archaea</taxon>
        <taxon>Thermoproteota</taxon>
        <taxon>Thermoprotei</taxon>
        <taxon>Desulfurococcales</taxon>
        <taxon>Desulfurococcaceae</taxon>
        <taxon>Ignicoccus</taxon>
    </lineage>
</organism>
<dbReference type="AlphaFoldDB" id="A0A977K9X3"/>
<keyword evidence="2 3" id="KW-1277">Toxin-antitoxin system</keyword>
<protein>
    <recommendedName>
        <fullName evidence="3">Antitoxin</fullName>
    </recommendedName>
</protein>
<comment type="similarity">
    <text evidence="1 3">Belongs to the UPF0165 family.</text>
</comment>
<evidence type="ECO:0000313" key="4">
    <source>
        <dbReference type="EMBL" id="UXD21743.1"/>
    </source>
</evidence>
<dbReference type="Pfam" id="PF01954">
    <property type="entry name" value="AF2212-like"/>
    <property type="match status" value="1"/>
</dbReference>
<name>A0A977K9X3_9CREN</name>
<evidence type="ECO:0000256" key="1">
    <source>
        <dbReference type="ARBA" id="ARBA00006615"/>
    </source>
</evidence>
<evidence type="ECO:0000256" key="2">
    <source>
        <dbReference type="ARBA" id="ARBA00022649"/>
    </source>
</evidence>
<dbReference type="EMBL" id="CP006868">
    <property type="protein sequence ID" value="UXD21743.1"/>
    <property type="molecule type" value="Genomic_DNA"/>
</dbReference>
<dbReference type="KEGG" id="ipc:IPA_07505"/>
<comment type="function">
    <text evidence="3">Antitoxin component of a type II toxin-antitoxin (TA) system.</text>
</comment>
<sequence>MSKFVRARYEDGVLKPLGRIDLKEGEEVFISIEERGRSLVELIKDLRDETPKVEDPVKVLEEMRK</sequence>
<dbReference type="SUPFAM" id="SSF141694">
    <property type="entry name" value="AF2212/PG0164-like"/>
    <property type="match status" value="1"/>
</dbReference>
<dbReference type="Gene3D" id="4.10.1150.10">
    <property type="entry name" value="AF2212/PG0164-like"/>
    <property type="match status" value="1"/>
</dbReference>
<evidence type="ECO:0000256" key="3">
    <source>
        <dbReference type="RuleBase" id="RU368051"/>
    </source>
</evidence>
<evidence type="ECO:0000313" key="5">
    <source>
        <dbReference type="Proteomes" id="UP001063698"/>
    </source>
</evidence>
<keyword evidence="5" id="KW-1185">Reference proteome</keyword>
<dbReference type="InterPro" id="IPR024069">
    <property type="entry name" value="AF2212-like_dom_sf"/>
</dbReference>